<dbReference type="PANTHER" id="PTHR43591">
    <property type="entry name" value="METHYLTRANSFERASE"/>
    <property type="match status" value="1"/>
</dbReference>
<evidence type="ECO:0000313" key="5">
    <source>
        <dbReference type="EMBL" id="CAB4955553.1"/>
    </source>
</evidence>
<evidence type="ECO:0000313" key="4">
    <source>
        <dbReference type="EMBL" id="CAB4891219.1"/>
    </source>
</evidence>
<evidence type="ECO:0000256" key="2">
    <source>
        <dbReference type="ARBA" id="ARBA00022679"/>
    </source>
</evidence>
<dbReference type="EMBL" id="CAFBMJ010000003">
    <property type="protein sequence ID" value="CAB4891219.1"/>
    <property type="molecule type" value="Genomic_DNA"/>
</dbReference>
<dbReference type="NCBIfam" id="TIGR01934">
    <property type="entry name" value="MenG_MenH_UbiE"/>
    <property type="match status" value="1"/>
</dbReference>
<keyword evidence="3" id="KW-0949">S-adenosyl-L-methionine</keyword>
<accession>A0A6J7FFP0</accession>
<dbReference type="AlphaFoldDB" id="A0A6J7FFP0"/>
<proteinExistence type="inferred from homology"/>
<evidence type="ECO:0000256" key="3">
    <source>
        <dbReference type="ARBA" id="ARBA00022691"/>
    </source>
</evidence>
<gene>
    <name evidence="4" type="ORF">UFOPK3573_00096</name>
    <name evidence="5" type="ORF">UFOPK3879_00232</name>
</gene>
<dbReference type="InterPro" id="IPR004033">
    <property type="entry name" value="UbiE/COQ5_MeTrFase"/>
</dbReference>
<keyword evidence="1" id="KW-0489">Methyltransferase</keyword>
<dbReference type="PROSITE" id="PS51608">
    <property type="entry name" value="SAM_MT_UBIE"/>
    <property type="match status" value="1"/>
</dbReference>
<dbReference type="GO" id="GO:0032259">
    <property type="term" value="P:methylation"/>
    <property type="evidence" value="ECO:0007669"/>
    <property type="project" value="UniProtKB-KW"/>
</dbReference>
<dbReference type="EMBL" id="CAFBNR010000007">
    <property type="protein sequence ID" value="CAB4955553.1"/>
    <property type="molecule type" value="Genomic_DNA"/>
</dbReference>
<dbReference type="Pfam" id="PF01209">
    <property type="entry name" value="Ubie_methyltran"/>
    <property type="match status" value="1"/>
</dbReference>
<sequence length="233" mass="25522">MDNAWDSVDLPQGQAKVHAVRSMFDAIAPRYDLVNRIMTFRLDVRWRRRAIRSLGLPAKSVILDLASGTGDMCIDLRKAGYQPLSMDLSLGMLIADRSNSPRTQTDILNLPCASNSVDGVTCGFALRNLLDLNIFFAELSRVTKAGGRIALLDVGIPTNPLIKWGNSIYFGKIVPRIGGILSNRAAYNYLPKSVAYLPSPSAMVDMLQRNGFTSVEHRQLSGGLTQLLLATKA</sequence>
<keyword evidence="2" id="KW-0808">Transferase</keyword>
<dbReference type="InterPro" id="IPR029063">
    <property type="entry name" value="SAM-dependent_MTases_sf"/>
</dbReference>
<dbReference type="PANTHER" id="PTHR43591:SF24">
    <property type="entry name" value="2-METHOXY-6-POLYPRENYL-1,4-BENZOQUINOL METHYLASE, MITOCHONDRIAL"/>
    <property type="match status" value="1"/>
</dbReference>
<protein>
    <submittedName>
        <fullName evidence="4">Unannotated protein</fullName>
    </submittedName>
</protein>
<organism evidence="4">
    <name type="scientific">freshwater metagenome</name>
    <dbReference type="NCBI Taxonomy" id="449393"/>
    <lineage>
        <taxon>unclassified sequences</taxon>
        <taxon>metagenomes</taxon>
        <taxon>ecological metagenomes</taxon>
    </lineage>
</organism>
<dbReference type="Gene3D" id="3.40.50.150">
    <property type="entry name" value="Vaccinia Virus protein VP39"/>
    <property type="match status" value="1"/>
</dbReference>
<evidence type="ECO:0000256" key="1">
    <source>
        <dbReference type="ARBA" id="ARBA00022603"/>
    </source>
</evidence>
<reference evidence="4" key="1">
    <citation type="submission" date="2020-05" db="EMBL/GenBank/DDBJ databases">
        <authorList>
            <person name="Chiriac C."/>
            <person name="Salcher M."/>
            <person name="Ghai R."/>
            <person name="Kavagutti S V."/>
        </authorList>
    </citation>
    <scope>NUCLEOTIDE SEQUENCE</scope>
</reference>
<dbReference type="HAMAP" id="MF_01813">
    <property type="entry name" value="MenG_UbiE_methyltr"/>
    <property type="match status" value="1"/>
</dbReference>
<name>A0A6J7FFP0_9ZZZZ</name>
<dbReference type="GO" id="GO:0008168">
    <property type="term" value="F:methyltransferase activity"/>
    <property type="evidence" value="ECO:0007669"/>
    <property type="project" value="UniProtKB-KW"/>
</dbReference>
<dbReference type="SUPFAM" id="SSF53335">
    <property type="entry name" value="S-adenosyl-L-methionine-dependent methyltransferases"/>
    <property type="match status" value="1"/>
</dbReference>